<evidence type="ECO:0000256" key="5">
    <source>
        <dbReference type="SAM" id="Phobius"/>
    </source>
</evidence>
<dbReference type="AlphaFoldDB" id="A0A0U2P6K1"/>
<dbReference type="RefSeq" id="WP_058796091.1">
    <property type="nucleotide sequence ID" value="NZ_CP013611.1"/>
</dbReference>
<sequence length="1240" mass="133937">MGMKTWLRRISYAVIGVCVTVFFLLFTLPGHKFVVWVANHSVSGLQVSSPQARVLSNAVLDIRFENELLVFDARQLSLSLDWFSCATLCLSGRADQVTLHLTEQRSAQSGATGTEPASEPGAVTVPFTVAIEQLTLGIADIKAAGYQIDLNELMLTARIDKQDMQVGQFALGSIQIQQIEAPAPAAPFVMPTEIPALSLPAIRLPIAVDLEQLTIDELVYQPYEGEIQVLNQLTLSAAAEQSELSVRHLSMAYFAHQLAVTAQADLSSWAVSGALDYQHPDYQSSLTLNGDLQQLELAADITGMAQGMIALSVNVAVPNWPFSLDVRAGQFALDADNTLQQLAFSASGTADDYQFTAHADVALSKQLALLDNQLTVQLAANGGLNALALQKAELALGDAHTQFSAKVSWQGGLRSQLQGELHRLPLGAWLELDETQLSGAYQLEFTQQGERWQAQINELTLSGQLAALPLRLVARGKVNSDLHGEILAAQLSYGQSQIMVSGKADKQLDLQGELALAHERNLLLPADVQLSGVFTASGPVEMPKFSFNSQLDKLVYEDTSLDGGTLALTLDMAKNWLTDLRVSLPAVTLGELPETALSMTAQGDQSQHQLRVQVENSGGSAELALSGQYAQQAWAGQLDSGLLRINSSELVLLSSAPILAKAGQIEIGRQCWTLAPGQLCFAAQQGAQGQASVELQQLDLAHFNPLLSNAAQLKGLLSGHARANWLQGQLQALDGQLDMSDAQVVLHGAVAEQLNDSEDSVAPTLPLEIERFVLTLNSDAQQAKTTWQLALKKLGHFNGELEMPLQTEMHSMRGFVNIAGIELDKFKPLLRSLMWPDLELAGTITGQIGIDGALSQPQLNGQLRATDIQLKASEIPVAISDLDLDVQLNGQQAQLHGELHTLPRGQLRFTGEIDWESAIAAKLQLNGERLTLMPQPGIELDISPELLLSYNGLYAELLGAVSVPYGRIEIEALPEGVVTVSDDQVIIDNADPSASESVQILDYRLDLDVSLLDDVRIKAMGLDAYLAGELSLEKQLASAMLASGEINLREGQYKAFGQDLSIETGQLGFNGPLDKPYINVRAIRNRDATANGVIAGVEVKGSIRSPELVIYSEPAMDQAQALAYLLNGQPLGEGDSNSNTMLAQFLLSQSIDRSKGYFAKAGETIGIKDVNLTAKGSGDDTQVEVSGYLTPSVQVSYRVGVFASLSEVAMRYRIFSKFYIEATSGLYKSIDLLYKFDWDE</sequence>
<gene>
    <name evidence="7" type="ORF">AT705_07335</name>
</gene>
<reference evidence="7 8" key="1">
    <citation type="submission" date="2015-12" db="EMBL/GenBank/DDBJ databases">
        <title>Complete genome sequence of Pseudoalteromonas rubra SCSIO 6842, harboring a conjugative plasmid.</title>
        <authorList>
            <person name="Li B."/>
            <person name="Wang X."/>
        </authorList>
    </citation>
    <scope>NUCLEOTIDE SEQUENCE [LARGE SCALE GENOMIC DNA]</scope>
    <source>
        <strain evidence="7 8">SCSIO 6842</strain>
    </source>
</reference>
<dbReference type="InterPro" id="IPR007452">
    <property type="entry name" value="TamB_C"/>
</dbReference>
<feature type="domain" description="Translocation and assembly module TamB C-terminal" evidence="6">
    <location>
        <begin position="904"/>
        <end position="1238"/>
    </location>
</feature>
<dbReference type="GO" id="GO:0005886">
    <property type="term" value="C:plasma membrane"/>
    <property type="evidence" value="ECO:0007669"/>
    <property type="project" value="InterPro"/>
</dbReference>
<dbReference type="EMBL" id="CP013611">
    <property type="protein sequence ID" value="ALU42781.1"/>
    <property type="molecule type" value="Genomic_DNA"/>
</dbReference>
<dbReference type="PANTHER" id="PTHR36985:SF1">
    <property type="entry name" value="TRANSLOCATION AND ASSEMBLY MODULE SUBUNIT TAMB"/>
    <property type="match status" value="1"/>
</dbReference>
<evidence type="ECO:0000313" key="7">
    <source>
        <dbReference type="EMBL" id="ALU42781.1"/>
    </source>
</evidence>
<dbReference type="GO" id="GO:0009306">
    <property type="term" value="P:protein secretion"/>
    <property type="evidence" value="ECO:0007669"/>
    <property type="project" value="InterPro"/>
</dbReference>
<comment type="subcellular location">
    <subcellularLocation>
        <location evidence="1">Membrane</location>
        <topology evidence="1">Single-pass membrane protein</topology>
    </subcellularLocation>
</comment>
<dbReference type="KEGG" id="prr:AT705_07335"/>
<evidence type="ECO:0000256" key="3">
    <source>
        <dbReference type="ARBA" id="ARBA00022989"/>
    </source>
</evidence>
<name>A0A0U2P6K1_9GAMM</name>
<evidence type="ECO:0000256" key="2">
    <source>
        <dbReference type="ARBA" id="ARBA00022692"/>
    </source>
</evidence>
<dbReference type="Pfam" id="PF04357">
    <property type="entry name" value="TamB"/>
    <property type="match status" value="1"/>
</dbReference>
<protein>
    <recommendedName>
        <fullName evidence="6">Translocation and assembly module TamB C-terminal domain-containing protein</fullName>
    </recommendedName>
</protein>
<evidence type="ECO:0000256" key="4">
    <source>
        <dbReference type="ARBA" id="ARBA00023136"/>
    </source>
</evidence>
<dbReference type="PANTHER" id="PTHR36985">
    <property type="entry name" value="TRANSLOCATION AND ASSEMBLY MODULE SUBUNIT TAMB"/>
    <property type="match status" value="1"/>
</dbReference>
<organism evidence="7 8">
    <name type="scientific">Pseudoalteromonas rubra</name>
    <dbReference type="NCBI Taxonomy" id="43658"/>
    <lineage>
        <taxon>Bacteria</taxon>
        <taxon>Pseudomonadati</taxon>
        <taxon>Pseudomonadota</taxon>
        <taxon>Gammaproteobacteria</taxon>
        <taxon>Alteromonadales</taxon>
        <taxon>Pseudoalteromonadaceae</taxon>
        <taxon>Pseudoalteromonas</taxon>
    </lineage>
</organism>
<dbReference type="Proteomes" id="UP000069015">
    <property type="component" value="Chromosome 1"/>
</dbReference>
<keyword evidence="4 5" id="KW-0472">Membrane</keyword>
<dbReference type="GO" id="GO:0097347">
    <property type="term" value="C:TAM protein secretion complex"/>
    <property type="evidence" value="ECO:0007669"/>
    <property type="project" value="TreeGrafter"/>
</dbReference>
<evidence type="ECO:0000256" key="1">
    <source>
        <dbReference type="ARBA" id="ARBA00004167"/>
    </source>
</evidence>
<evidence type="ECO:0000313" key="8">
    <source>
        <dbReference type="Proteomes" id="UP000069015"/>
    </source>
</evidence>
<keyword evidence="2 5" id="KW-0812">Transmembrane</keyword>
<evidence type="ECO:0000259" key="6">
    <source>
        <dbReference type="Pfam" id="PF04357"/>
    </source>
</evidence>
<accession>A0A0U2P6K1</accession>
<keyword evidence="3 5" id="KW-1133">Transmembrane helix</keyword>
<proteinExistence type="predicted"/>
<feature type="transmembrane region" description="Helical" evidence="5">
    <location>
        <begin position="12"/>
        <end position="31"/>
    </location>
</feature>